<accession>A0A8J3Q4K0</accession>
<dbReference type="Proteomes" id="UP000612899">
    <property type="component" value="Unassembled WGS sequence"/>
</dbReference>
<comment type="caution">
    <text evidence="1">The sequence shown here is derived from an EMBL/GenBank/DDBJ whole genome shotgun (WGS) entry which is preliminary data.</text>
</comment>
<evidence type="ECO:0000313" key="1">
    <source>
        <dbReference type="EMBL" id="GIH03674.1"/>
    </source>
</evidence>
<sequence length="228" mass="25066">MTKIENLLQTVAADPHAPAWSDLYHEVCHQGQCYPDSFPLLPDLAVIAAGFTPADRDQVLIFAGNIAADLDQASRARYAEALATLHQLTETWLPTPIDPQDFIYRLKTVLALEGDEVWGKELDRVIHDEIEVECPTCGTYLFVVFGEHGHFATHEDYAIKPDVEHTPLLPALPHELTGAGQRLHTLSLQAQQAGVAEALTYVFGCATCTQCSTSFRVSDQVEAPGDWA</sequence>
<name>A0A8J3Q4K0_9ACTN</name>
<dbReference type="RefSeq" id="WP_203907572.1">
    <property type="nucleotide sequence ID" value="NZ_BONY01000008.1"/>
</dbReference>
<gene>
    <name evidence="1" type="ORF">Rhe02_17410</name>
</gene>
<keyword evidence="2" id="KW-1185">Reference proteome</keyword>
<evidence type="ECO:0000313" key="2">
    <source>
        <dbReference type="Proteomes" id="UP000612899"/>
    </source>
</evidence>
<proteinExistence type="predicted"/>
<dbReference type="EMBL" id="BONY01000008">
    <property type="protein sequence ID" value="GIH03674.1"/>
    <property type="molecule type" value="Genomic_DNA"/>
</dbReference>
<protein>
    <submittedName>
        <fullName evidence="1">Uncharacterized protein</fullName>
    </submittedName>
</protein>
<reference evidence="1" key="1">
    <citation type="submission" date="2021-01" db="EMBL/GenBank/DDBJ databases">
        <title>Whole genome shotgun sequence of Rhizocola hellebori NBRC 109834.</title>
        <authorList>
            <person name="Komaki H."/>
            <person name="Tamura T."/>
        </authorList>
    </citation>
    <scope>NUCLEOTIDE SEQUENCE</scope>
    <source>
        <strain evidence="1">NBRC 109834</strain>
    </source>
</reference>
<organism evidence="1 2">
    <name type="scientific">Rhizocola hellebori</name>
    <dbReference type="NCBI Taxonomy" id="1392758"/>
    <lineage>
        <taxon>Bacteria</taxon>
        <taxon>Bacillati</taxon>
        <taxon>Actinomycetota</taxon>
        <taxon>Actinomycetes</taxon>
        <taxon>Micromonosporales</taxon>
        <taxon>Micromonosporaceae</taxon>
        <taxon>Rhizocola</taxon>
    </lineage>
</organism>
<dbReference type="AlphaFoldDB" id="A0A8J3Q4K0"/>